<accession>A0A022PVL9</accession>
<gene>
    <name evidence="2" type="ORF">MIMGU_mgv1a010688mg</name>
</gene>
<evidence type="ECO:0008006" key="4">
    <source>
        <dbReference type="Google" id="ProtNLM"/>
    </source>
</evidence>
<dbReference type="Gene3D" id="1.20.5.170">
    <property type="match status" value="1"/>
</dbReference>
<proteinExistence type="predicted"/>
<dbReference type="InterPro" id="IPR044797">
    <property type="entry name" value="At4g06598-like"/>
</dbReference>
<reference evidence="2 3" key="1">
    <citation type="journal article" date="2013" name="Proc. Natl. Acad. Sci. U.S.A.">
        <title>Fine-scale variation in meiotic recombination in Mimulus inferred from population shotgun sequencing.</title>
        <authorList>
            <person name="Hellsten U."/>
            <person name="Wright K.M."/>
            <person name="Jenkins J."/>
            <person name="Shu S."/>
            <person name="Yuan Y."/>
            <person name="Wessler S.R."/>
            <person name="Schmutz J."/>
            <person name="Willis J.H."/>
            <person name="Rokhsar D.S."/>
        </authorList>
    </citation>
    <scope>NUCLEOTIDE SEQUENCE [LARGE SCALE GENOMIC DNA]</scope>
    <source>
        <strain evidence="3">cv. DUN x IM62</strain>
    </source>
</reference>
<evidence type="ECO:0000313" key="3">
    <source>
        <dbReference type="Proteomes" id="UP000030748"/>
    </source>
</evidence>
<dbReference type="OMA" id="HPHEAEN"/>
<dbReference type="eggNOG" id="ENOG502QV97">
    <property type="taxonomic scope" value="Eukaryota"/>
</dbReference>
<keyword evidence="3" id="KW-1185">Reference proteome</keyword>
<dbReference type="KEGG" id="egt:105977760"/>
<organism evidence="2 3">
    <name type="scientific">Erythranthe guttata</name>
    <name type="common">Yellow monkey flower</name>
    <name type="synonym">Mimulus guttatus</name>
    <dbReference type="NCBI Taxonomy" id="4155"/>
    <lineage>
        <taxon>Eukaryota</taxon>
        <taxon>Viridiplantae</taxon>
        <taxon>Streptophyta</taxon>
        <taxon>Embryophyta</taxon>
        <taxon>Tracheophyta</taxon>
        <taxon>Spermatophyta</taxon>
        <taxon>Magnoliopsida</taxon>
        <taxon>eudicotyledons</taxon>
        <taxon>Gunneridae</taxon>
        <taxon>Pentapetalae</taxon>
        <taxon>asterids</taxon>
        <taxon>lamiids</taxon>
        <taxon>Lamiales</taxon>
        <taxon>Phrymaceae</taxon>
        <taxon>Erythranthe</taxon>
    </lineage>
</organism>
<sequence>MSRHSQLPPRCPLQKKTVVPHANSIPLSEDSEFRLRGFGHNRSISQSSVLDEQPSWLNDLLSESESNSNITSHRRTASDSLMLLNGVQSLQSLNSKKETADSCGPTEEDELGSSCTYGPNSPRRKNKLGFPEKEIVSAFSERVMQNPLQNLDEYISVSGAFQPGSFGSACASVGEMNAENKSMKRHPGQRSRARKIEYIAELESTVDFLQSMGSRLAGNFASLIQQYAALSVENKTLKQHLVRMKQEKFIVDGEYQSLKKEVESLRTGLALSSNKKVHNRSVSAANFAHSDPVWSMLDMRKLDLN</sequence>
<protein>
    <recommendedName>
        <fullName evidence="4">BZIP domain-containing protein</fullName>
    </recommendedName>
</protein>
<feature type="region of interest" description="Disordered" evidence="1">
    <location>
        <begin position="94"/>
        <end position="127"/>
    </location>
</feature>
<dbReference type="PANTHER" id="PTHR46835:SF4">
    <property type="entry name" value="B-ZIP PROTEIN"/>
    <property type="match status" value="1"/>
</dbReference>
<dbReference type="OrthoDB" id="1906396at2759"/>
<dbReference type="AlphaFoldDB" id="A0A022PVL9"/>
<name>A0A022PVL9_ERYGU</name>
<dbReference type="EMBL" id="KI632289">
    <property type="protein sequence ID" value="EYU19846.1"/>
    <property type="molecule type" value="Genomic_DNA"/>
</dbReference>
<evidence type="ECO:0000256" key="1">
    <source>
        <dbReference type="SAM" id="MobiDB-lite"/>
    </source>
</evidence>
<dbReference type="PhylomeDB" id="A0A022PVL9"/>
<dbReference type="Proteomes" id="UP000030748">
    <property type="component" value="Unassembled WGS sequence"/>
</dbReference>
<dbReference type="PANTHER" id="PTHR46835">
    <property type="entry name" value="BASIC-LEUCINE ZIPPER (BZIP) TRANSCRIPTION FACTOR FAMILY PROTEIN-RELATED"/>
    <property type="match status" value="1"/>
</dbReference>
<evidence type="ECO:0000313" key="2">
    <source>
        <dbReference type="EMBL" id="EYU19846.1"/>
    </source>
</evidence>
<dbReference type="STRING" id="4155.A0A022PVL9"/>